<dbReference type="AlphaFoldDB" id="A0A178K2T4"/>
<feature type="transmembrane region" description="Helical" evidence="3">
    <location>
        <begin position="127"/>
        <end position="148"/>
    </location>
</feature>
<gene>
    <name evidence="5" type="ORF">A3K86_22145</name>
</gene>
<dbReference type="PROSITE" id="PS51755">
    <property type="entry name" value="OMPR_PHOB"/>
    <property type="match status" value="1"/>
</dbReference>
<reference evidence="5 6" key="1">
    <citation type="submission" date="2016-03" db="EMBL/GenBank/DDBJ databases">
        <title>Photobacterium proteolyticum sp. nov. a protease producing bacterium isolated from ocean sediments of Laizhou Bay.</title>
        <authorList>
            <person name="Li Y."/>
        </authorList>
    </citation>
    <scope>NUCLEOTIDE SEQUENCE [LARGE SCALE GENOMIC DNA]</scope>
    <source>
        <strain evidence="5 6">R-40508</strain>
    </source>
</reference>
<dbReference type="GO" id="GO:0006355">
    <property type="term" value="P:regulation of DNA-templated transcription"/>
    <property type="evidence" value="ECO:0007669"/>
    <property type="project" value="InterPro"/>
</dbReference>
<feature type="domain" description="OmpR/PhoB-type" evidence="4">
    <location>
        <begin position="4"/>
        <end position="102"/>
    </location>
</feature>
<evidence type="ECO:0000256" key="1">
    <source>
        <dbReference type="ARBA" id="ARBA00023125"/>
    </source>
</evidence>
<sequence>MSKTVQIKFQTEVCFIPDEGIISSNNTSQTLNKAECNILLFLVENHQHAVTKEALIAAGWPDRDVTEASLFQVIRALRVKLQESYKGEIIETLPRVGYQLRHFQIEEIKPKFNSLVATKKTLLSKKAGTYIAAALIGTGMSYAAYLALTNQPDGLQNYTLHHMEVDGDIVTIAGSSAEIINELSLKVRNLNKSYNEVHSPEDKVNRRIYVSQHHDQYSVAWCLIDDTQTCVKDTDLAYSLPLTSWDKFADYIISIPEQHRLLHRIRTDYTLEPDGISQMHFFDDSNIRSKVVQYYLSERNEYDVVYSSMTFIKEEGKPLQQALSVKAATYRSLKGLNKDKSITSIKIFPQMFHWAYRSTLDWSENNSLALSNELKIRDTFNKGKGIPNHVIYHRDHLSLVFSEVSGYYWLHNRRSNSILFEATVNKEDTNAN</sequence>
<keyword evidence="3" id="KW-0812">Transmembrane</keyword>
<name>A0A178K2T4_9GAMM</name>
<dbReference type="OrthoDB" id="5904978at2"/>
<dbReference type="SUPFAM" id="SSF46894">
    <property type="entry name" value="C-terminal effector domain of the bipartite response regulators"/>
    <property type="match status" value="1"/>
</dbReference>
<feature type="DNA-binding region" description="OmpR/PhoB-type" evidence="2">
    <location>
        <begin position="4"/>
        <end position="102"/>
    </location>
</feature>
<dbReference type="Gene3D" id="1.10.10.10">
    <property type="entry name" value="Winged helix-like DNA-binding domain superfamily/Winged helix DNA-binding domain"/>
    <property type="match status" value="1"/>
</dbReference>
<dbReference type="GO" id="GO:0003677">
    <property type="term" value="F:DNA binding"/>
    <property type="evidence" value="ECO:0007669"/>
    <property type="project" value="UniProtKB-UniRule"/>
</dbReference>
<dbReference type="GO" id="GO:0000160">
    <property type="term" value="P:phosphorelay signal transduction system"/>
    <property type="evidence" value="ECO:0007669"/>
    <property type="project" value="InterPro"/>
</dbReference>
<dbReference type="InterPro" id="IPR036388">
    <property type="entry name" value="WH-like_DNA-bd_sf"/>
</dbReference>
<keyword evidence="6" id="KW-1185">Reference proteome</keyword>
<dbReference type="Pfam" id="PF00486">
    <property type="entry name" value="Trans_reg_C"/>
    <property type="match status" value="1"/>
</dbReference>
<proteinExistence type="predicted"/>
<keyword evidence="3" id="KW-1133">Transmembrane helix</keyword>
<dbReference type="Proteomes" id="UP000078503">
    <property type="component" value="Unassembled WGS sequence"/>
</dbReference>
<evidence type="ECO:0000256" key="3">
    <source>
        <dbReference type="SAM" id="Phobius"/>
    </source>
</evidence>
<keyword evidence="3" id="KW-0472">Membrane</keyword>
<accession>A0A178K2T4</accession>
<dbReference type="InterPro" id="IPR016032">
    <property type="entry name" value="Sig_transdc_resp-reg_C-effctor"/>
</dbReference>
<keyword evidence="1 2" id="KW-0238">DNA-binding</keyword>
<comment type="caution">
    <text evidence="5">The sequence shown here is derived from an EMBL/GenBank/DDBJ whole genome shotgun (WGS) entry which is preliminary data.</text>
</comment>
<dbReference type="STRING" id="858640.A3K86_22145"/>
<evidence type="ECO:0000259" key="4">
    <source>
        <dbReference type="PROSITE" id="PS51755"/>
    </source>
</evidence>
<dbReference type="EMBL" id="LVHF01000033">
    <property type="protein sequence ID" value="OAN11619.1"/>
    <property type="molecule type" value="Genomic_DNA"/>
</dbReference>
<dbReference type="CDD" id="cd00383">
    <property type="entry name" value="trans_reg_C"/>
    <property type="match status" value="1"/>
</dbReference>
<evidence type="ECO:0000313" key="6">
    <source>
        <dbReference type="Proteomes" id="UP000078503"/>
    </source>
</evidence>
<dbReference type="RefSeq" id="WP_068336806.1">
    <property type="nucleotide sequence ID" value="NZ_LVHF01000033.1"/>
</dbReference>
<protein>
    <recommendedName>
        <fullName evidence="4">OmpR/PhoB-type domain-containing protein</fullName>
    </recommendedName>
</protein>
<evidence type="ECO:0000256" key="2">
    <source>
        <dbReference type="PROSITE-ProRule" id="PRU01091"/>
    </source>
</evidence>
<evidence type="ECO:0000313" key="5">
    <source>
        <dbReference type="EMBL" id="OAN11619.1"/>
    </source>
</evidence>
<dbReference type="SMART" id="SM00862">
    <property type="entry name" value="Trans_reg_C"/>
    <property type="match status" value="1"/>
</dbReference>
<organism evidence="5 6">
    <name type="scientific">Photobacterium jeanii</name>
    <dbReference type="NCBI Taxonomy" id="858640"/>
    <lineage>
        <taxon>Bacteria</taxon>
        <taxon>Pseudomonadati</taxon>
        <taxon>Pseudomonadota</taxon>
        <taxon>Gammaproteobacteria</taxon>
        <taxon>Vibrionales</taxon>
        <taxon>Vibrionaceae</taxon>
        <taxon>Photobacterium</taxon>
    </lineage>
</organism>
<dbReference type="InterPro" id="IPR001867">
    <property type="entry name" value="OmpR/PhoB-type_DNA-bd"/>
</dbReference>